<feature type="domain" description="Ubiquitin-like" evidence="8">
    <location>
        <begin position="1"/>
        <end position="61"/>
    </location>
</feature>
<evidence type="ECO:0000256" key="2">
    <source>
        <dbReference type="ARBA" id="ARBA00022692"/>
    </source>
</evidence>
<dbReference type="EMBL" id="JAVRJZ010000007">
    <property type="protein sequence ID" value="KAK2720931.1"/>
    <property type="molecule type" value="Genomic_DNA"/>
</dbReference>
<evidence type="ECO:0000256" key="7">
    <source>
        <dbReference type="SAM" id="Phobius"/>
    </source>
</evidence>
<accession>A0AA88IB28</accession>
<keyword evidence="4 7" id="KW-0472">Membrane</keyword>
<sequence>MNVNIITPYQANGFRLECPESMTIKELKTKIWEEHPSHPGVEEQKLLFLGRFLSDNSTLQSSLSNVHKIDNFNIYLCPKTNSNKAGESQLFKDSKGDSVERQRRSGSSAQPGLLPQQPSIASINLYSFAFCSFCFALLAYVTIITGIRRLLGIVLVGLIVHLYQVERRRRHAIKNSSESQPNPRLQNHSEKPKEWNSSEQVEEKVGESRPLLSNLLTTATNMLFGLITSLVPD</sequence>
<dbReference type="Pfam" id="PF00240">
    <property type="entry name" value="ubiquitin"/>
    <property type="match status" value="1"/>
</dbReference>
<evidence type="ECO:0000256" key="1">
    <source>
        <dbReference type="ARBA" id="ARBA00004370"/>
    </source>
</evidence>
<dbReference type="SUPFAM" id="SSF54236">
    <property type="entry name" value="Ubiquitin-like"/>
    <property type="match status" value="1"/>
</dbReference>
<dbReference type="AlphaFoldDB" id="A0AA88IB28"/>
<dbReference type="Gene3D" id="3.10.20.90">
    <property type="entry name" value="Phosphatidylinositol 3-kinase Catalytic Subunit, Chain A, domain 1"/>
    <property type="match status" value="1"/>
</dbReference>
<name>A0AA88IB28_ARTSF</name>
<evidence type="ECO:0000256" key="5">
    <source>
        <dbReference type="ARBA" id="ARBA00023230"/>
    </source>
</evidence>
<keyword evidence="5" id="KW-0834">Unfolded protein response</keyword>
<dbReference type="InterPro" id="IPR029071">
    <property type="entry name" value="Ubiquitin-like_domsf"/>
</dbReference>
<gene>
    <name evidence="9" type="ORF">QYM36_004723</name>
</gene>
<keyword evidence="2 7" id="KW-0812">Transmembrane</keyword>
<feature type="compositionally biased region" description="Polar residues" evidence="6">
    <location>
        <begin position="174"/>
        <end position="186"/>
    </location>
</feature>
<dbReference type="InterPro" id="IPR000626">
    <property type="entry name" value="Ubiquitin-like_dom"/>
</dbReference>
<feature type="transmembrane region" description="Helical" evidence="7">
    <location>
        <begin position="123"/>
        <end position="141"/>
    </location>
</feature>
<dbReference type="GO" id="GO:0016020">
    <property type="term" value="C:membrane"/>
    <property type="evidence" value="ECO:0007669"/>
    <property type="project" value="UniProtKB-SubCell"/>
</dbReference>
<comment type="caution">
    <text evidence="9">The sequence shown here is derived from an EMBL/GenBank/DDBJ whole genome shotgun (WGS) entry which is preliminary data.</text>
</comment>
<evidence type="ECO:0000259" key="8">
    <source>
        <dbReference type="PROSITE" id="PS50053"/>
    </source>
</evidence>
<proteinExistence type="predicted"/>
<dbReference type="Proteomes" id="UP001187531">
    <property type="component" value="Unassembled WGS sequence"/>
</dbReference>
<dbReference type="GO" id="GO:0030968">
    <property type="term" value="P:endoplasmic reticulum unfolded protein response"/>
    <property type="evidence" value="ECO:0007669"/>
    <property type="project" value="TreeGrafter"/>
</dbReference>
<evidence type="ECO:0000256" key="6">
    <source>
        <dbReference type="SAM" id="MobiDB-lite"/>
    </source>
</evidence>
<feature type="region of interest" description="Disordered" evidence="6">
    <location>
        <begin position="86"/>
        <end position="113"/>
    </location>
</feature>
<dbReference type="InterPro" id="IPR039751">
    <property type="entry name" value="HERPUD1/2"/>
</dbReference>
<organism evidence="9 10">
    <name type="scientific">Artemia franciscana</name>
    <name type="common">Brine shrimp</name>
    <name type="synonym">Artemia sanfranciscana</name>
    <dbReference type="NCBI Taxonomy" id="6661"/>
    <lineage>
        <taxon>Eukaryota</taxon>
        <taxon>Metazoa</taxon>
        <taxon>Ecdysozoa</taxon>
        <taxon>Arthropoda</taxon>
        <taxon>Crustacea</taxon>
        <taxon>Branchiopoda</taxon>
        <taxon>Anostraca</taxon>
        <taxon>Artemiidae</taxon>
        <taxon>Artemia</taxon>
    </lineage>
</organism>
<dbReference type="PROSITE" id="PS50053">
    <property type="entry name" value="UBIQUITIN_2"/>
    <property type="match status" value="1"/>
</dbReference>
<keyword evidence="10" id="KW-1185">Reference proteome</keyword>
<protein>
    <recommendedName>
        <fullName evidence="8">Ubiquitin-like domain-containing protein</fullName>
    </recommendedName>
</protein>
<evidence type="ECO:0000313" key="10">
    <source>
        <dbReference type="Proteomes" id="UP001187531"/>
    </source>
</evidence>
<evidence type="ECO:0000256" key="3">
    <source>
        <dbReference type="ARBA" id="ARBA00022989"/>
    </source>
</evidence>
<dbReference type="PANTHER" id="PTHR12943">
    <property type="entry name" value="HOMOCYSTEINE-RESPONSIVE ENDOPLASMIC RETICULUM-RESIDENT UNIQUITIN-LIKE DOMAIN HERPUD PROTEIN FAMILY MEMBER"/>
    <property type="match status" value="1"/>
</dbReference>
<evidence type="ECO:0000256" key="4">
    <source>
        <dbReference type="ARBA" id="ARBA00023136"/>
    </source>
</evidence>
<evidence type="ECO:0000313" key="9">
    <source>
        <dbReference type="EMBL" id="KAK2720931.1"/>
    </source>
</evidence>
<reference evidence="9" key="1">
    <citation type="submission" date="2023-07" db="EMBL/GenBank/DDBJ databases">
        <title>Chromosome-level genome assembly of Artemia franciscana.</title>
        <authorList>
            <person name="Jo E."/>
        </authorList>
    </citation>
    <scope>NUCLEOTIDE SEQUENCE</scope>
    <source>
        <tissue evidence="9">Whole body</tissue>
    </source>
</reference>
<feature type="compositionally biased region" description="Basic and acidic residues" evidence="6">
    <location>
        <begin position="187"/>
        <end position="200"/>
    </location>
</feature>
<feature type="region of interest" description="Disordered" evidence="6">
    <location>
        <begin position="173"/>
        <end position="200"/>
    </location>
</feature>
<keyword evidence="3 7" id="KW-1133">Transmembrane helix</keyword>
<feature type="compositionally biased region" description="Basic and acidic residues" evidence="6">
    <location>
        <begin position="90"/>
        <end position="103"/>
    </location>
</feature>
<comment type="subcellular location">
    <subcellularLocation>
        <location evidence="1">Membrane</location>
    </subcellularLocation>
</comment>
<dbReference type="PANTHER" id="PTHR12943:SF27">
    <property type="entry name" value="HOMOCYSTEINE-INDUCED ENDOPLASMIC RETICULUM PROTEIN, ISOFORM A"/>
    <property type="match status" value="1"/>
</dbReference>